<dbReference type="GO" id="GO:0042744">
    <property type="term" value="P:hydrogen peroxide catabolic process"/>
    <property type="evidence" value="ECO:0007669"/>
    <property type="project" value="UniProtKB-KW"/>
</dbReference>
<keyword evidence="11 17" id="KW-0376">Hydrogen peroxide</keyword>
<dbReference type="PRINTS" id="PR00461">
    <property type="entry name" value="PLPEROXIDASE"/>
</dbReference>
<dbReference type="OMA" id="CHAQLRV"/>
<dbReference type="PROSITE" id="PS50873">
    <property type="entry name" value="PEROXIDASE_4"/>
    <property type="match status" value="1"/>
</dbReference>
<keyword evidence="4 17" id="KW-0964">Secreted</keyword>
<feature type="disulfide bond" evidence="16">
    <location>
        <begin position="37"/>
        <end position="119"/>
    </location>
</feature>
<comment type="function">
    <text evidence="2">Removal of H(2)O(2), oxidation of toxic reductants, biosynthesis and degradation of lignin, suberization, auxin catabolism, response to environmental stresses such as wounding, pathogen attack and oxidative stress. These functions might be dependent on each isozyme/isoform in each plant tissue.</text>
</comment>
<dbReference type="GO" id="GO:0140825">
    <property type="term" value="F:lactoperoxidase activity"/>
    <property type="evidence" value="ECO:0007669"/>
    <property type="project" value="UniProtKB-EC"/>
</dbReference>
<proteinExistence type="inferred from homology"/>
<keyword evidence="20" id="KW-1185">Reference proteome</keyword>
<evidence type="ECO:0000256" key="7">
    <source>
        <dbReference type="ARBA" id="ARBA00022723"/>
    </source>
</evidence>
<dbReference type="PROSITE" id="PS00436">
    <property type="entry name" value="PEROXIDASE_2"/>
    <property type="match status" value="1"/>
</dbReference>
<evidence type="ECO:0000256" key="2">
    <source>
        <dbReference type="ARBA" id="ARBA00002322"/>
    </source>
</evidence>
<protein>
    <recommendedName>
        <fullName evidence="3 17">Peroxidase</fullName>
        <ecNumber evidence="3 17">1.11.1.7</ecNumber>
    </recommendedName>
</protein>
<dbReference type="GO" id="GO:0046872">
    <property type="term" value="F:metal ion binding"/>
    <property type="evidence" value="ECO:0007669"/>
    <property type="project" value="UniProtKB-UniRule"/>
</dbReference>
<dbReference type="EC" id="1.11.1.7" evidence="3 17"/>
<evidence type="ECO:0000256" key="8">
    <source>
        <dbReference type="ARBA" id="ARBA00023002"/>
    </source>
</evidence>
<feature type="binding site" evidence="13">
    <location>
        <position position="167"/>
    </location>
    <ligand>
        <name>substrate</name>
    </ligand>
</feature>
<feature type="binding site" evidence="14">
    <location>
        <position position="225"/>
    </location>
    <ligand>
        <name>Ca(2+)</name>
        <dbReference type="ChEBI" id="CHEBI:29108"/>
        <label>2</label>
    </ligand>
</feature>
<dbReference type="CDD" id="cd00693">
    <property type="entry name" value="secretory_peroxidase"/>
    <property type="match status" value="1"/>
</dbReference>
<dbReference type="GO" id="GO:0006979">
    <property type="term" value="P:response to oxidative stress"/>
    <property type="evidence" value="ECO:0007669"/>
    <property type="project" value="UniProtKB-UniRule"/>
</dbReference>
<feature type="site" description="Transition state stabilizer" evidence="15">
    <location>
        <position position="64"/>
    </location>
</feature>
<evidence type="ECO:0000256" key="1">
    <source>
        <dbReference type="ARBA" id="ARBA00000189"/>
    </source>
</evidence>
<feature type="domain" description="Plant heme peroxidase family profile" evidence="18">
    <location>
        <begin position="27"/>
        <end position="297"/>
    </location>
</feature>
<dbReference type="FunFam" id="1.10.520.10:FF:000008">
    <property type="entry name" value="Peroxidase"/>
    <property type="match status" value="1"/>
</dbReference>
<dbReference type="InterPro" id="IPR002016">
    <property type="entry name" value="Haem_peroxidase"/>
</dbReference>
<evidence type="ECO:0000256" key="13">
    <source>
        <dbReference type="PIRSR" id="PIRSR600823-2"/>
    </source>
</evidence>
<feature type="chain" id="PRO_5031594886" description="Peroxidase" evidence="17">
    <location>
        <begin position="27"/>
        <end position="298"/>
    </location>
</feature>
<comment type="catalytic activity">
    <reaction evidence="1 17">
        <text>2 a phenolic donor + H2O2 = 2 a phenolic radical donor + 2 H2O</text>
        <dbReference type="Rhea" id="RHEA:56136"/>
        <dbReference type="ChEBI" id="CHEBI:15377"/>
        <dbReference type="ChEBI" id="CHEBI:16240"/>
        <dbReference type="ChEBI" id="CHEBI:139520"/>
        <dbReference type="ChEBI" id="CHEBI:139521"/>
        <dbReference type="EC" id="1.11.1.7"/>
    </reaction>
</comment>
<reference evidence="19" key="1">
    <citation type="journal article" date="2017" name="Nature">
        <title>The genome of Chenopodium quinoa.</title>
        <authorList>
            <person name="Jarvis D.E."/>
            <person name="Ho Y.S."/>
            <person name="Lightfoot D.J."/>
            <person name="Schmoeckel S.M."/>
            <person name="Li B."/>
            <person name="Borm T.J.A."/>
            <person name="Ohyanagi H."/>
            <person name="Mineta K."/>
            <person name="Michell C.T."/>
            <person name="Saber N."/>
            <person name="Kharbatia N.M."/>
            <person name="Rupper R.R."/>
            <person name="Sharp A.R."/>
            <person name="Dally N."/>
            <person name="Boughton B.A."/>
            <person name="Woo Y.H."/>
            <person name="Gao G."/>
            <person name="Schijlen E.G.W.M."/>
            <person name="Guo X."/>
            <person name="Momin A.A."/>
            <person name="Negrao S."/>
            <person name="Al-Babili S."/>
            <person name="Gehring C."/>
            <person name="Roessner U."/>
            <person name="Jung C."/>
            <person name="Murphy K."/>
            <person name="Arold S.T."/>
            <person name="Gojobori T."/>
            <person name="van der Linden C.G."/>
            <person name="van Loo E.N."/>
            <person name="Jellen E.N."/>
            <person name="Maughan P.J."/>
            <person name="Tester M."/>
        </authorList>
    </citation>
    <scope>NUCLEOTIDE SEQUENCE [LARGE SCALE GENOMIC DNA]</scope>
    <source>
        <strain evidence="19">cv. PI 614886</strain>
    </source>
</reference>
<dbReference type="Gene3D" id="1.10.520.10">
    <property type="match status" value="2"/>
</dbReference>
<evidence type="ECO:0000256" key="6">
    <source>
        <dbReference type="ARBA" id="ARBA00022617"/>
    </source>
</evidence>
<feature type="active site" description="Proton acceptor" evidence="12">
    <location>
        <position position="68"/>
    </location>
</feature>
<dbReference type="InterPro" id="IPR019794">
    <property type="entry name" value="Peroxidases_AS"/>
</dbReference>
<evidence type="ECO:0000256" key="9">
    <source>
        <dbReference type="ARBA" id="ARBA00023004"/>
    </source>
</evidence>
<evidence type="ECO:0000256" key="10">
    <source>
        <dbReference type="ARBA" id="ARBA00023157"/>
    </source>
</evidence>
<keyword evidence="6 17" id="KW-0349">Heme</keyword>
<dbReference type="PANTHER" id="PTHR31517:SF48">
    <property type="entry name" value="PEROXIDASE 16-RELATED"/>
    <property type="match status" value="1"/>
</dbReference>
<feature type="signal peptide" evidence="17">
    <location>
        <begin position="1"/>
        <end position="26"/>
    </location>
</feature>
<feature type="binding site" evidence="14">
    <location>
        <position position="217"/>
    </location>
    <ligand>
        <name>Ca(2+)</name>
        <dbReference type="ChEBI" id="CHEBI:29108"/>
        <label>2</label>
    </ligand>
</feature>
<feature type="binding site" evidence="14">
    <location>
        <position position="78"/>
    </location>
    <ligand>
        <name>Ca(2+)</name>
        <dbReference type="ChEBI" id="CHEBI:29108"/>
        <label>1</label>
    </ligand>
</feature>
<comment type="subcellular location">
    <subcellularLocation>
        <location evidence="17">Secreted</location>
    </subcellularLocation>
</comment>
<dbReference type="Gramene" id="AUR62020603-RA">
    <property type="protein sequence ID" value="AUR62020603-RA:cds"/>
    <property type="gene ID" value="AUR62020603"/>
</dbReference>
<evidence type="ECO:0000313" key="19">
    <source>
        <dbReference type="EnsemblPlants" id="AUR62020603-RA:cds"/>
    </source>
</evidence>
<evidence type="ECO:0000256" key="5">
    <source>
        <dbReference type="ARBA" id="ARBA00022559"/>
    </source>
</evidence>
<evidence type="ECO:0000256" key="4">
    <source>
        <dbReference type="ARBA" id="ARBA00022525"/>
    </source>
</evidence>
<keyword evidence="9 17" id="KW-0408">Iron</keyword>
<sequence length="298" mass="32636">MVTNCIIFLSTTLLFLLILSSNQCSAQLKRDYYRDSCPNVESIVRNSVKKKLQETFVTGPATLRLFFHDCFIQGCDASVILASRTGDAEKDAEDDLSLAGDGFDTVIRAKEAVESVPECKNEVSCADILALATRDVILLSGGPKYGVELGRKDGRISTKASVGGHLPLAHFNYKKLRNMFASHGLSEVDLIALSGYAKQLQKACPRDVDPRVAVPLDPASPLKFDNSFYKNLQQGKGLLASDQALYSTRKSKRVVNAFASNSSLFERIFVSSMTRLGRLGVKTGNQGEIRKDCRVINS</sequence>
<reference evidence="19" key="2">
    <citation type="submission" date="2021-03" db="UniProtKB">
        <authorList>
            <consortium name="EnsemblPlants"/>
        </authorList>
    </citation>
    <scope>IDENTIFICATION</scope>
</reference>
<keyword evidence="8 17" id="KW-0560">Oxidoreductase</keyword>
<comment type="cofactor">
    <cofactor evidence="14 17">
        <name>Ca(2+)</name>
        <dbReference type="ChEBI" id="CHEBI:29108"/>
    </cofactor>
    <text evidence="14 17">Binds 2 calcium ions per subunit.</text>
</comment>
<evidence type="ECO:0000256" key="11">
    <source>
        <dbReference type="ARBA" id="ARBA00023324"/>
    </source>
</evidence>
<dbReference type="PANTHER" id="PTHR31517">
    <property type="match status" value="1"/>
</dbReference>
<feature type="binding site" evidence="14">
    <location>
        <position position="69"/>
    </location>
    <ligand>
        <name>Ca(2+)</name>
        <dbReference type="ChEBI" id="CHEBI:29108"/>
        <label>1</label>
    </ligand>
</feature>
<keyword evidence="14 17" id="KW-0106">Calcium</keyword>
<dbReference type="InterPro" id="IPR010255">
    <property type="entry name" value="Haem_peroxidase_sf"/>
</dbReference>
<evidence type="ECO:0000256" key="14">
    <source>
        <dbReference type="PIRSR" id="PIRSR600823-3"/>
    </source>
</evidence>
<name>A0A803LYQ2_CHEQI</name>
<evidence type="ECO:0000259" key="18">
    <source>
        <dbReference type="PROSITE" id="PS50873"/>
    </source>
</evidence>
<dbReference type="InterPro" id="IPR000823">
    <property type="entry name" value="Peroxidase_pln"/>
</dbReference>
<evidence type="ECO:0000256" key="3">
    <source>
        <dbReference type="ARBA" id="ARBA00012313"/>
    </source>
</evidence>
<evidence type="ECO:0000256" key="16">
    <source>
        <dbReference type="PIRSR" id="PIRSR600823-5"/>
    </source>
</evidence>
<organism evidence="19 20">
    <name type="scientific">Chenopodium quinoa</name>
    <name type="common">Quinoa</name>
    <dbReference type="NCBI Taxonomy" id="63459"/>
    <lineage>
        <taxon>Eukaryota</taxon>
        <taxon>Viridiplantae</taxon>
        <taxon>Streptophyta</taxon>
        <taxon>Embryophyta</taxon>
        <taxon>Tracheophyta</taxon>
        <taxon>Spermatophyta</taxon>
        <taxon>Magnoliopsida</taxon>
        <taxon>eudicotyledons</taxon>
        <taxon>Gunneridae</taxon>
        <taxon>Pentapetalae</taxon>
        <taxon>Caryophyllales</taxon>
        <taxon>Chenopodiaceae</taxon>
        <taxon>Chenopodioideae</taxon>
        <taxon>Atripliceae</taxon>
        <taxon>Chenopodium</taxon>
    </lineage>
</organism>
<keyword evidence="10 16" id="KW-1015">Disulfide bond</keyword>
<dbReference type="PRINTS" id="PR00458">
    <property type="entry name" value="PEROXIDASE"/>
</dbReference>
<keyword evidence="5 17" id="KW-0575">Peroxidase</keyword>
<feature type="binding site" evidence="14">
    <location>
        <position position="74"/>
    </location>
    <ligand>
        <name>Ca(2+)</name>
        <dbReference type="ChEBI" id="CHEBI:29108"/>
        <label>1</label>
    </ligand>
</feature>
<accession>A0A803LYQ2</accession>
<evidence type="ECO:0000256" key="17">
    <source>
        <dbReference type="RuleBase" id="RU362060"/>
    </source>
</evidence>
<dbReference type="GO" id="GO:0020037">
    <property type="term" value="F:heme binding"/>
    <property type="evidence" value="ECO:0007669"/>
    <property type="project" value="UniProtKB-UniRule"/>
</dbReference>
<dbReference type="EnsemblPlants" id="AUR62020603-RA">
    <property type="protein sequence ID" value="AUR62020603-RA:cds"/>
    <property type="gene ID" value="AUR62020603"/>
</dbReference>
<dbReference type="InterPro" id="IPR033905">
    <property type="entry name" value="Secretory_peroxidase"/>
</dbReference>
<evidence type="ECO:0000313" key="20">
    <source>
        <dbReference type="Proteomes" id="UP000596660"/>
    </source>
</evidence>
<feature type="disulfide bond" evidence="16">
    <location>
        <begin position="70"/>
        <end position="75"/>
    </location>
</feature>
<feature type="binding site" evidence="14">
    <location>
        <position position="89"/>
    </location>
    <ligand>
        <name>Ca(2+)</name>
        <dbReference type="ChEBI" id="CHEBI:29108"/>
        <label>1</label>
    </ligand>
</feature>
<dbReference type="AlphaFoldDB" id="A0A803LYQ2"/>
<dbReference type="Proteomes" id="UP000596660">
    <property type="component" value="Unplaced"/>
</dbReference>
<evidence type="ECO:0000256" key="12">
    <source>
        <dbReference type="PIRSR" id="PIRSR600823-1"/>
    </source>
</evidence>
<dbReference type="Pfam" id="PF00141">
    <property type="entry name" value="peroxidase"/>
    <property type="match status" value="1"/>
</dbReference>
<dbReference type="SUPFAM" id="SSF48113">
    <property type="entry name" value="Heme-dependent peroxidases"/>
    <property type="match status" value="1"/>
</dbReference>
<comment type="similarity">
    <text evidence="17">Belongs to the peroxidase family. Classical plant (class III) peroxidase subfamily.</text>
</comment>
<dbReference type="GO" id="GO:0005576">
    <property type="term" value="C:extracellular region"/>
    <property type="evidence" value="ECO:0007669"/>
    <property type="project" value="UniProtKB-SubCell"/>
</dbReference>
<dbReference type="Gene3D" id="1.10.420.10">
    <property type="entry name" value="Peroxidase, domain 2"/>
    <property type="match status" value="2"/>
</dbReference>
<feature type="binding site" evidence="14">
    <location>
        <position position="76"/>
    </location>
    <ligand>
        <name>Ca(2+)</name>
        <dbReference type="ChEBI" id="CHEBI:29108"/>
        <label>1</label>
    </ligand>
</feature>
<keyword evidence="7 14" id="KW-0479">Metal-binding</keyword>
<feature type="disulfide bond" evidence="16">
    <location>
        <begin position="125"/>
        <end position="293"/>
    </location>
</feature>
<evidence type="ECO:0000256" key="15">
    <source>
        <dbReference type="PIRSR" id="PIRSR600823-4"/>
    </source>
</evidence>
<comment type="cofactor">
    <cofactor evidence="17">
        <name>heme b</name>
        <dbReference type="ChEBI" id="CHEBI:60344"/>
    </cofactor>
    <text evidence="17">Binds 1 heme b (iron(II)-protoporphyrin IX) group per subunit.</text>
</comment>
<keyword evidence="17" id="KW-0732">Signal</keyword>